<name>A0AAD6UTB5_9AGAR</name>
<dbReference type="AlphaFoldDB" id="A0AAD6UTB5"/>
<evidence type="ECO:0000313" key="3">
    <source>
        <dbReference type="Proteomes" id="UP001219525"/>
    </source>
</evidence>
<dbReference type="Proteomes" id="UP001219525">
    <property type="component" value="Unassembled WGS sequence"/>
</dbReference>
<keyword evidence="3" id="KW-1185">Reference proteome</keyword>
<evidence type="ECO:0000256" key="1">
    <source>
        <dbReference type="SAM" id="MobiDB-lite"/>
    </source>
</evidence>
<gene>
    <name evidence="2" type="ORF">GGX14DRAFT_404666</name>
</gene>
<accession>A0AAD6UTB5</accession>
<proteinExistence type="predicted"/>
<dbReference type="EMBL" id="JARJCW010000098">
    <property type="protein sequence ID" value="KAJ7194394.1"/>
    <property type="molecule type" value="Genomic_DNA"/>
</dbReference>
<sequence length="214" mass="23549">MAERFPTSAGPSLALLIAFHLKRRAPASSKSRTSELSLEHANKATKHGPLVVEGDGELEARRPQKQRKGGDRYFQVQCDTTKPETYKGGWMAARHQRPDDVGGLRGSLSEKSIIPIECFVLEDTLRDGICKVTALIGATQAVGATEYVCGKAPEKRRLAVLEWRARPFVEVVVASRRRKAVRDAGRCVSNSTEAGFQDAPKRFESTYIKLASPL</sequence>
<comment type="caution">
    <text evidence="2">The sequence shown here is derived from an EMBL/GenBank/DDBJ whole genome shotgun (WGS) entry which is preliminary data.</text>
</comment>
<protein>
    <submittedName>
        <fullName evidence="2">Uncharacterized protein</fullName>
    </submittedName>
</protein>
<organism evidence="2 3">
    <name type="scientific">Mycena pura</name>
    <dbReference type="NCBI Taxonomy" id="153505"/>
    <lineage>
        <taxon>Eukaryota</taxon>
        <taxon>Fungi</taxon>
        <taxon>Dikarya</taxon>
        <taxon>Basidiomycota</taxon>
        <taxon>Agaricomycotina</taxon>
        <taxon>Agaricomycetes</taxon>
        <taxon>Agaricomycetidae</taxon>
        <taxon>Agaricales</taxon>
        <taxon>Marasmiineae</taxon>
        <taxon>Mycenaceae</taxon>
        <taxon>Mycena</taxon>
    </lineage>
</organism>
<feature type="region of interest" description="Disordered" evidence="1">
    <location>
        <begin position="26"/>
        <end position="72"/>
    </location>
</feature>
<evidence type="ECO:0000313" key="2">
    <source>
        <dbReference type="EMBL" id="KAJ7194394.1"/>
    </source>
</evidence>
<reference evidence="2" key="1">
    <citation type="submission" date="2023-03" db="EMBL/GenBank/DDBJ databases">
        <title>Massive genome expansion in bonnet fungi (Mycena s.s.) driven by repeated elements and novel gene families across ecological guilds.</title>
        <authorList>
            <consortium name="Lawrence Berkeley National Laboratory"/>
            <person name="Harder C.B."/>
            <person name="Miyauchi S."/>
            <person name="Viragh M."/>
            <person name="Kuo A."/>
            <person name="Thoen E."/>
            <person name="Andreopoulos B."/>
            <person name="Lu D."/>
            <person name="Skrede I."/>
            <person name="Drula E."/>
            <person name="Henrissat B."/>
            <person name="Morin E."/>
            <person name="Kohler A."/>
            <person name="Barry K."/>
            <person name="LaButti K."/>
            <person name="Morin E."/>
            <person name="Salamov A."/>
            <person name="Lipzen A."/>
            <person name="Mereny Z."/>
            <person name="Hegedus B."/>
            <person name="Baldrian P."/>
            <person name="Stursova M."/>
            <person name="Weitz H."/>
            <person name="Taylor A."/>
            <person name="Grigoriev I.V."/>
            <person name="Nagy L.G."/>
            <person name="Martin F."/>
            <person name="Kauserud H."/>
        </authorList>
    </citation>
    <scope>NUCLEOTIDE SEQUENCE</scope>
    <source>
        <strain evidence="2">9144</strain>
    </source>
</reference>